<dbReference type="AlphaFoldDB" id="A0A9D4JCL5"/>
<protein>
    <submittedName>
        <fullName evidence="2">Uncharacterized protein</fullName>
    </submittedName>
</protein>
<feature type="region of interest" description="Disordered" evidence="1">
    <location>
        <begin position="31"/>
        <end position="52"/>
    </location>
</feature>
<name>A0A9D4JCL5_DREPO</name>
<organism evidence="2 3">
    <name type="scientific">Dreissena polymorpha</name>
    <name type="common">Zebra mussel</name>
    <name type="synonym">Mytilus polymorpha</name>
    <dbReference type="NCBI Taxonomy" id="45954"/>
    <lineage>
        <taxon>Eukaryota</taxon>
        <taxon>Metazoa</taxon>
        <taxon>Spiralia</taxon>
        <taxon>Lophotrochozoa</taxon>
        <taxon>Mollusca</taxon>
        <taxon>Bivalvia</taxon>
        <taxon>Autobranchia</taxon>
        <taxon>Heteroconchia</taxon>
        <taxon>Euheterodonta</taxon>
        <taxon>Imparidentia</taxon>
        <taxon>Neoheterodontei</taxon>
        <taxon>Myida</taxon>
        <taxon>Dreissenoidea</taxon>
        <taxon>Dreissenidae</taxon>
        <taxon>Dreissena</taxon>
    </lineage>
</organism>
<sequence length="52" mass="5993">MNSSFELDQDIIGTKLLTMFHEDRKGNVPSSIYEQMLTDGRTTDKDRSQKLT</sequence>
<proteinExistence type="predicted"/>
<evidence type="ECO:0000313" key="2">
    <source>
        <dbReference type="EMBL" id="KAH3803002.1"/>
    </source>
</evidence>
<evidence type="ECO:0000256" key="1">
    <source>
        <dbReference type="SAM" id="MobiDB-lite"/>
    </source>
</evidence>
<keyword evidence="3" id="KW-1185">Reference proteome</keyword>
<dbReference type="Proteomes" id="UP000828390">
    <property type="component" value="Unassembled WGS sequence"/>
</dbReference>
<comment type="caution">
    <text evidence="2">The sequence shown here is derived from an EMBL/GenBank/DDBJ whole genome shotgun (WGS) entry which is preliminary data.</text>
</comment>
<dbReference type="EMBL" id="JAIWYP010000007">
    <property type="protein sequence ID" value="KAH3803002.1"/>
    <property type="molecule type" value="Genomic_DNA"/>
</dbReference>
<reference evidence="2" key="2">
    <citation type="submission" date="2020-11" db="EMBL/GenBank/DDBJ databases">
        <authorList>
            <person name="McCartney M.A."/>
            <person name="Auch B."/>
            <person name="Kono T."/>
            <person name="Mallez S."/>
            <person name="Becker A."/>
            <person name="Gohl D.M."/>
            <person name="Silverstein K.A.T."/>
            <person name="Koren S."/>
            <person name="Bechman K.B."/>
            <person name="Herman A."/>
            <person name="Abrahante J.E."/>
            <person name="Garbe J."/>
        </authorList>
    </citation>
    <scope>NUCLEOTIDE SEQUENCE</scope>
    <source>
        <strain evidence="2">Duluth1</strain>
        <tissue evidence="2">Whole animal</tissue>
    </source>
</reference>
<accession>A0A9D4JCL5</accession>
<feature type="compositionally biased region" description="Basic and acidic residues" evidence="1">
    <location>
        <begin position="41"/>
        <end position="52"/>
    </location>
</feature>
<reference evidence="2" key="1">
    <citation type="journal article" date="2019" name="bioRxiv">
        <title>The Genome of the Zebra Mussel, Dreissena polymorpha: A Resource for Invasive Species Research.</title>
        <authorList>
            <person name="McCartney M.A."/>
            <person name="Auch B."/>
            <person name="Kono T."/>
            <person name="Mallez S."/>
            <person name="Zhang Y."/>
            <person name="Obille A."/>
            <person name="Becker A."/>
            <person name="Abrahante J.E."/>
            <person name="Garbe J."/>
            <person name="Badalamenti J.P."/>
            <person name="Herman A."/>
            <person name="Mangelson H."/>
            <person name="Liachko I."/>
            <person name="Sullivan S."/>
            <person name="Sone E.D."/>
            <person name="Koren S."/>
            <person name="Silverstein K.A.T."/>
            <person name="Beckman K.B."/>
            <person name="Gohl D.M."/>
        </authorList>
    </citation>
    <scope>NUCLEOTIDE SEQUENCE</scope>
    <source>
        <strain evidence="2">Duluth1</strain>
        <tissue evidence="2">Whole animal</tissue>
    </source>
</reference>
<gene>
    <name evidence="2" type="ORF">DPMN_156700</name>
</gene>
<evidence type="ECO:0000313" key="3">
    <source>
        <dbReference type="Proteomes" id="UP000828390"/>
    </source>
</evidence>